<gene>
    <name evidence="1" type="ORF">NA56DRAFT_709350</name>
</gene>
<dbReference type="EMBL" id="KZ613509">
    <property type="protein sequence ID" value="PMD15965.1"/>
    <property type="molecule type" value="Genomic_DNA"/>
</dbReference>
<evidence type="ECO:0000313" key="2">
    <source>
        <dbReference type="Proteomes" id="UP000235672"/>
    </source>
</evidence>
<name>A0A2J6PPL7_9HELO</name>
<protein>
    <recommendedName>
        <fullName evidence="3">Heterokaryon incompatibility domain-containing protein</fullName>
    </recommendedName>
</protein>
<organism evidence="1 2">
    <name type="scientific">Hyaloscypha hepaticicola</name>
    <dbReference type="NCBI Taxonomy" id="2082293"/>
    <lineage>
        <taxon>Eukaryota</taxon>
        <taxon>Fungi</taxon>
        <taxon>Dikarya</taxon>
        <taxon>Ascomycota</taxon>
        <taxon>Pezizomycotina</taxon>
        <taxon>Leotiomycetes</taxon>
        <taxon>Helotiales</taxon>
        <taxon>Hyaloscyphaceae</taxon>
        <taxon>Hyaloscypha</taxon>
    </lineage>
</organism>
<dbReference type="OrthoDB" id="10510672at2759"/>
<dbReference type="Proteomes" id="UP000235672">
    <property type="component" value="Unassembled WGS sequence"/>
</dbReference>
<evidence type="ECO:0008006" key="3">
    <source>
        <dbReference type="Google" id="ProtNLM"/>
    </source>
</evidence>
<proteinExistence type="predicted"/>
<keyword evidence="2" id="KW-1185">Reference proteome</keyword>
<accession>A0A2J6PPL7</accession>
<sequence length="159" mass="18688">MDLLLSNTRARNCKEHVDHLWAVLGLTHPKIRNLVRSSRWIDYSITGRTQFWRSYITFAKWRVENDEWLIILSTARSLFKPQELPSWCPNWASAPMIKSLKSSIYSCGYDTEESRRSEITADVDRDRIRVPGFRIDTIDHVVEQGLNKFSISKTLEWES</sequence>
<dbReference type="AlphaFoldDB" id="A0A2J6PPL7"/>
<evidence type="ECO:0000313" key="1">
    <source>
        <dbReference type="EMBL" id="PMD15965.1"/>
    </source>
</evidence>
<reference evidence="1 2" key="1">
    <citation type="submission" date="2016-05" db="EMBL/GenBank/DDBJ databases">
        <title>A degradative enzymes factory behind the ericoid mycorrhizal symbiosis.</title>
        <authorList>
            <consortium name="DOE Joint Genome Institute"/>
            <person name="Martino E."/>
            <person name="Morin E."/>
            <person name="Grelet G."/>
            <person name="Kuo A."/>
            <person name="Kohler A."/>
            <person name="Daghino S."/>
            <person name="Barry K."/>
            <person name="Choi C."/>
            <person name="Cichocki N."/>
            <person name="Clum A."/>
            <person name="Copeland A."/>
            <person name="Hainaut M."/>
            <person name="Haridas S."/>
            <person name="Labutti K."/>
            <person name="Lindquist E."/>
            <person name="Lipzen A."/>
            <person name="Khouja H.-R."/>
            <person name="Murat C."/>
            <person name="Ohm R."/>
            <person name="Olson A."/>
            <person name="Spatafora J."/>
            <person name="Veneault-Fourrey C."/>
            <person name="Henrissat B."/>
            <person name="Grigoriev I."/>
            <person name="Martin F."/>
            <person name="Perotto S."/>
        </authorList>
    </citation>
    <scope>NUCLEOTIDE SEQUENCE [LARGE SCALE GENOMIC DNA]</scope>
    <source>
        <strain evidence="1 2">UAMH 7357</strain>
    </source>
</reference>
<dbReference type="STRING" id="1745343.A0A2J6PPL7"/>